<reference evidence="9 10" key="1">
    <citation type="journal article" date="2007" name="PLoS Pathog.">
        <title>Genome sequence of Babesia bovis and comparative analysis of apicomplexan hemoprotozoa.</title>
        <authorList>
            <person name="Brayton K.A."/>
            <person name="Lau A.O.T."/>
            <person name="Herndon D.R."/>
            <person name="Hannick L."/>
            <person name="Kappmeyer L.S."/>
            <person name="Berens S.J."/>
            <person name="Bidwell S.L."/>
            <person name="Brown W.C."/>
            <person name="Crabtree J."/>
            <person name="Fadrosh D."/>
            <person name="Feldblum T."/>
            <person name="Forberger H.A."/>
            <person name="Haas B.J."/>
            <person name="Howell J.M."/>
            <person name="Khouri H."/>
            <person name="Koo H."/>
            <person name="Mann D.J."/>
            <person name="Norimine J."/>
            <person name="Paulsen I.T."/>
            <person name="Radune D."/>
            <person name="Ren Q."/>
            <person name="Smith R.K. Jr."/>
            <person name="Suarez C.E."/>
            <person name="White O."/>
            <person name="Wortman J.R."/>
            <person name="Knowles D.P. Jr."/>
            <person name="McElwain T.F."/>
            <person name="Nene V.M."/>
        </authorList>
    </citation>
    <scope>NUCLEOTIDE SEQUENCE [LARGE SCALE GENOMIC DNA]</scope>
    <source>
        <strain evidence="9">T2Bo</strain>
    </source>
</reference>
<dbReference type="VEuPathDB" id="PiroplasmaDB:BBOV_III004760"/>
<dbReference type="InterPro" id="IPR016064">
    <property type="entry name" value="NAD/diacylglycerol_kinase_sf"/>
</dbReference>
<keyword evidence="7" id="KW-0812">Transmembrane</keyword>
<evidence type="ECO:0000256" key="6">
    <source>
        <dbReference type="RuleBase" id="RU361128"/>
    </source>
</evidence>
<keyword evidence="7" id="KW-0472">Membrane</keyword>
<dbReference type="Pfam" id="PF00781">
    <property type="entry name" value="DAGK_cat"/>
    <property type="match status" value="1"/>
</dbReference>
<dbReference type="PANTHER" id="PTHR11255:SF121">
    <property type="entry name" value="DIACYLGLYCEROL KINASE (ATP)"/>
    <property type="match status" value="1"/>
</dbReference>
<dbReference type="InterPro" id="IPR037607">
    <property type="entry name" value="DGK"/>
</dbReference>
<gene>
    <name evidence="9" type="ORF">BBOV_III004760</name>
</gene>
<dbReference type="Gene3D" id="3.40.50.10330">
    <property type="entry name" value="Probable inorganic polyphosphate/atp-NAD kinase, domain 1"/>
    <property type="match status" value="1"/>
</dbReference>
<feature type="domain" description="DAGKc" evidence="8">
    <location>
        <begin position="351"/>
        <end position="447"/>
    </location>
</feature>
<keyword evidence="10" id="KW-1185">Reference proteome</keyword>
<dbReference type="Pfam" id="PF00609">
    <property type="entry name" value="DAGK_acc"/>
    <property type="match status" value="1"/>
</dbReference>
<organism evidence="9 10">
    <name type="scientific">Babesia bovis</name>
    <dbReference type="NCBI Taxonomy" id="5865"/>
    <lineage>
        <taxon>Eukaryota</taxon>
        <taxon>Sar</taxon>
        <taxon>Alveolata</taxon>
        <taxon>Apicomplexa</taxon>
        <taxon>Aconoidasida</taxon>
        <taxon>Piroplasmida</taxon>
        <taxon>Babesiidae</taxon>
        <taxon>Babesia</taxon>
    </lineage>
</organism>
<accession>A7ANA5</accession>
<keyword evidence="5 6" id="KW-0067">ATP-binding</keyword>
<feature type="transmembrane region" description="Helical" evidence="7">
    <location>
        <begin position="222"/>
        <end position="241"/>
    </location>
</feature>
<comment type="caution">
    <text evidence="9">The sequence shown here is derived from an EMBL/GenBank/DDBJ whole genome shotgun (WGS) entry which is preliminary data.</text>
</comment>
<feature type="transmembrane region" description="Helical" evidence="7">
    <location>
        <begin position="253"/>
        <end position="272"/>
    </location>
</feature>
<dbReference type="STRING" id="5865.A7ANA5"/>
<dbReference type="FunCoup" id="A7ANA5">
    <property type="interactions" value="15"/>
</dbReference>
<sequence length="680" mass="76585">MDSNHTFYTPKELSSNIYSYNGAFFETRVEMYQWVSLMGLFGIRKVGAFIDHAVVDRSWISAMFSPERNPGYFPHVPGAGRKFAPSMKLGGYSIPPGAFVGVRGVKQLDLIDDQWYQPLELTYPLPVPTVDHVNTQVYDNALYTGDPFNPKVGDLRITFWGNSATRFSAIGRQRSSIFFKDTALAPFTLGDDTVVLVGEESQTPQALLTAYFSQFESTQTTYWTLRLASLLLIAFTLFVYYSSIKAPKTRTTLFICSLCGSAVVLLALEAVIWVRYRIYLFFLFAILSMAFSGALMSICSGGQKAATFFEPNVNELHFTKPVPSVVYIYSITDGPSGHKPGFEHLRDCIAARTEDDHFKVVICGGDGSVMWMIEEMDAHGIDCNSVVFSIVPYGTGNDFARAVHWDNFTGLNPFDNNMSALRRVIERLFNSTEVLHDFWKVVLTVEPEGSFNRINQKSRQKETVVDESGSDALRMEFVMGNYFSIGVDARIGRGFDRLRSQSSLVNKLIYLWQGTKNTFRRSIRVDKQIDKMLSGESYSKTVFTTEMGNLSNPVLPRSSALIALNIPSYSAGIDPFARSCRVGLENLTDAECSELTHFSQKMGDHRLEFLAYRKVYHIAADFCGTSLARRVHASGGPWKIVFKELHPSEKVYFQIDGEFYVMLQPKDVEISHSRTIRILK</sequence>
<dbReference type="GO" id="GO:0016020">
    <property type="term" value="C:membrane"/>
    <property type="evidence" value="ECO:0007669"/>
    <property type="project" value="TreeGrafter"/>
</dbReference>
<protein>
    <recommendedName>
        <fullName evidence="6">Diacylglycerol kinase</fullName>
        <shortName evidence="6">DAG kinase</shortName>
        <ecNumber evidence="6">2.7.1.107</ecNumber>
    </recommendedName>
</protein>
<dbReference type="InterPro" id="IPR000756">
    <property type="entry name" value="Diacylglycerol_kin_accessory"/>
</dbReference>
<dbReference type="InterPro" id="IPR017438">
    <property type="entry name" value="ATP-NAD_kinase_N"/>
</dbReference>
<dbReference type="InterPro" id="IPR001206">
    <property type="entry name" value="Diacylglycerol_kinase_cat_dom"/>
</dbReference>
<dbReference type="VEuPathDB" id="PiroplasmaDB:BBOV_III004765"/>
<dbReference type="PANTHER" id="PTHR11255">
    <property type="entry name" value="DIACYLGLYCEROL KINASE"/>
    <property type="match status" value="1"/>
</dbReference>
<dbReference type="InterPro" id="IPR012430">
    <property type="entry name" value="TMEM43_fam"/>
</dbReference>
<dbReference type="GO" id="GO:0005524">
    <property type="term" value="F:ATP binding"/>
    <property type="evidence" value="ECO:0007669"/>
    <property type="project" value="UniProtKB-KW"/>
</dbReference>
<dbReference type="InParanoid" id="A7ANA5"/>
<evidence type="ECO:0000256" key="1">
    <source>
        <dbReference type="ARBA" id="ARBA00009280"/>
    </source>
</evidence>
<dbReference type="eggNOG" id="KOG1169">
    <property type="taxonomic scope" value="Eukaryota"/>
</dbReference>
<dbReference type="SMART" id="SM00046">
    <property type="entry name" value="DAGKc"/>
    <property type="match status" value="1"/>
</dbReference>
<keyword evidence="2 6" id="KW-0808">Transferase</keyword>
<dbReference type="GO" id="GO:0007200">
    <property type="term" value="P:phospholipase C-activating G protein-coupled receptor signaling pathway"/>
    <property type="evidence" value="ECO:0007669"/>
    <property type="project" value="InterPro"/>
</dbReference>
<dbReference type="Pfam" id="PF07787">
    <property type="entry name" value="TMEM43"/>
    <property type="match status" value="1"/>
</dbReference>
<dbReference type="EC" id="2.7.1.107" evidence="6"/>
<dbReference type="PROSITE" id="PS50146">
    <property type="entry name" value="DAGK"/>
    <property type="match status" value="1"/>
</dbReference>
<evidence type="ECO:0000259" key="8">
    <source>
        <dbReference type="PROSITE" id="PS50146"/>
    </source>
</evidence>
<evidence type="ECO:0000256" key="5">
    <source>
        <dbReference type="ARBA" id="ARBA00022840"/>
    </source>
</evidence>
<comment type="catalytic activity">
    <reaction evidence="6">
        <text>a 1,2-diacyl-sn-glycerol + ATP = a 1,2-diacyl-sn-glycero-3-phosphate + ADP + H(+)</text>
        <dbReference type="Rhea" id="RHEA:10272"/>
        <dbReference type="ChEBI" id="CHEBI:15378"/>
        <dbReference type="ChEBI" id="CHEBI:17815"/>
        <dbReference type="ChEBI" id="CHEBI:30616"/>
        <dbReference type="ChEBI" id="CHEBI:58608"/>
        <dbReference type="ChEBI" id="CHEBI:456216"/>
        <dbReference type="EC" id="2.7.1.107"/>
    </reaction>
</comment>
<evidence type="ECO:0000256" key="7">
    <source>
        <dbReference type="SAM" id="Phobius"/>
    </source>
</evidence>
<comment type="similarity">
    <text evidence="1 6">Belongs to the eukaryotic diacylglycerol kinase family.</text>
</comment>
<evidence type="ECO:0000313" key="10">
    <source>
        <dbReference type="Proteomes" id="UP000002173"/>
    </source>
</evidence>
<evidence type="ECO:0000256" key="2">
    <source>
        <dbReference type="ARBA" id="ARBA00022679"/>
    </source>
</evidence>
<keyword evidence="3 6" id="KW-0547">Nucleotide-binding</keyword>
<name>A7ANA5_BABBO</name>
<proteinExistence type="inferred from homology"/>
<evidence type="ECO:0000313" key="9">
    <source>
        <dbReference type="EMBL" id="EDO08039.1"/>
    </source>
</evidence>
<dbReference type="OMA" id="TRVEMYQ"/>
<dbReference type="EMBL" id="AAXT01000001">
    <property type="protein sequence ID" value="EDO08039.1"/>
    <property type="molecule type" value="Genomic_DNA"/>
</dbReference>
<dbReference type="GO" id="GO:0004143">
    <property type="term" value="F:ATP-dependent diacylglycerol kinase activity"/>
    <property type="evidence" value="ECO:0007669"/>
    <property type="project" value="UniProtKB-EC"/>
</dbReference>
<dbReference type="SMART" id="SM00045">
    <property type="entry name" value="DAGKa"/>
    <property type="match status" value="1"/>
</dbReference>
<dbReference type="Proteomes" id="UP000002173">
    <property type="component" value="Chromosome 3"/>
</dbReference>
<keyword evidence="4 6" id="KW-0418">Kinase</keyword>
<dbReference type="AlphaFoldDB" id="A7ANA5"/>
<feature type="transmembrane region" description="Helical" evidence="7">
    <location>
        <begin position="278"/>
        <end position="299"/>
    </location>
</feature>
<dbReference type="SUPFAM" id="SSF111331">
    <property type="entry name" value="NAD kinase/diacylglycerol kinase-like"/>
    <property type="match status" value="1"/>
</dbReference>
<keyword evidence="7" id="KW-1133">Transmembrane helix</keyword>
<evidence type="ECO:0000256" key="3">
    <source>
        <dbReference type="ARBA" id="ARBA00022741"/>
    </source>
</evidence>
<evidence type="ECO:0000256" key="4">
    <source>
        <dbReference type="ARBA" id="ARBA00022777"/>
    </source>
</evidence>